<dbReference type="InterPro" id="IPR020456">
    <property type="entry name" value="Acylphosphatase"/>
</dbReference>
<feature type="active site" evidence="4">
    <location>
        <position position="35"/>
    </location>
</feature>
<dbReference type="InterPro" id="IPR017968">
    <property type="entry name" value="Acylphosphatase_CS"/>
</dbReference>
<dbReference type="GO" id="GO:0003998">
    <property type="term" value="F:acylphosphatase activity"/>
    <property type="evidence" value="ECO:0007669"/>
    <property type="project" value="UniProtKB-EC"/>
</dbReference>
<feature type="domain" description="Acylphosphatase-like" evidence="6">
    <location>
        <begin position="2"/>
        <end position="89"/>
    </location>
</feature>
<evidence type="ECO:0000256" key="3">
    <source>
        <dbReference type="ARBA" id="ARBA00047645"/>
    </source>
</evidence>
<evidence type="ECO:0000256" key="5">
    <source>
        <dbReference type="RuleBase" id="RU004168"/>
    </source>
</evidence>
<dbReference type="HOGENOM" id="CLU_141932_2_1_0"/>
<dbReference type="Gene3D" id="3.30.70.100">
    <property type="match status" value="1"/>
</dbReference>
<dbReference type="EMBL" id="CP001230">
    <property type="protein sequence ID" value="ACO03545.1"/>
    <property type="molecule type" value="Genomic_DNA"/>
</dbReference>
<evidence type="ECO:0000259" key="6">
    <source>
        <dbReference type="PROSITE" id="PS51160"/>
    </source>
</evidence>
<evidence type="ECO:0000256" key="1">
    <source>
        <dbReference type="ARBA" id="ARBA00005614"/>
    </source>
</evidence>
<keyword evidence="4" id="KW-0378">Hydrolase</keyword>
<accession>C0QSG6</accession>
<protein>
    <recommendedName>
        <fullName evidence="2 4">acylphosphatase</fullName>
        <ecNumber evidence="2 4">3.6.1.7</ecNumber>
    </recommendedName>
</protein>
<dbReference type="InterPro" id="IPR036046">
    <property type="entry name" value="Acylphosphatase-like_dom_sf"/>
</dbReference>
<evidence type="ECO:0000256" key="4">
    <source>
        <dbReference type="PROSITE-ProRule" id="PRU00520"/>
    </source>
</evidence>
<dbReference type="PANTHER" id="PTHR47268">
    <property type="entry name" value="ACYLPHOSPHATASE"/>
    <property type="match status" value="1"/>
</dbReference>
<dbReference type="PaxDb" id="123214-PERMA_1850"/>
<evidence type="ECO:0000313" key="7">
    <source>
        <dbReference type="EMBL" id="ACO03545.1"/>
    </source>
</evidence>
<dbReference type="AlphaFoldDB" id="C0QSG6"/>
<evidence type="ECO:0000313" key="8">
    <source>
        <dbReference type="Proteomes" id="UP000001366"/>
    </source>
</evidence>
<dbReference type="PROSITE" id="PS51160">
    <property type="entry name" value="ACYLPHOSPHATASE_3"/>
    <property type="match status" value="1"/>
</dbReference>
<dbReference type="Proteomes" id="UP000001366">
    <property type="component" value="Chromosome"/>
</dbReference>
<dbReference type="SUPFAM" id="SSF54975">
    <property type="entry name" value="Acylphosphatase/BLUF domain-like"/>
    <property type="match status" value="1"/>
</dbReference>
<dbReference type="PROSITE" id="PS00151">
    <property type="entry name" value="ACYLPHOSPHATASE_2"/>
    <property type="match status" value="1"/>
</dbReference>
<organism evidence="7 8">
    <name type="scientific">Persephonella marina (strain DSM 14350 / EX-H1)</name>
    <dbReference type="NCBI Taxonomy" id="123214"/>
    <lineage>
        <taxon>Bacteria</taxon>
        <taxon>Pseudomonadati</taxon>
        <taxon>Aquificota</taxon>
        <taxon>Aquificia</taxon>
        <taxon>Aquificales</taxon>
        <taxon>Hydrogenothermaceae</taxon>
        <taxon>Persephonella</taxon>
    </lineage>
</organism>
<feature type="active site" evidence="4">
    <location>
        <position position="17"/>
    </location>
</feature>
<keyword evidence="8" id="KW-1185">Reference proteome</keyword>
<evidence type="ECO:0000256" key="2">
    <source>
        <dbReference type="ARBA" id="ARBA00012150"/>
    </source>
</evidence>
<dbReference type="Pfam" id="PF00708">
    <property type="entry name" value="Acylphosphatase"/>
    <property type="match status" value="1"/>
</dbReference>
<dbReference type="EC" id="3.6.1.7" evidence="2 4"/>
<dbReference type="STRING" id="123214.PERMA_1850"/>
<dbReference type="eggNOG" id="COG1254">
    <property type="taxonomic scope" value="Bacteria"/>
</dbReference>
<proteinExistence type="inferred from homology"/>
<gene>
    <name evidence="7" type="ordered locus">PERMA_1850</name>
</gene>
<reference evidence="7 8" key="1">
    <citation type="journal article" date="2009" name="J. Bacteriol.">
        <title>Complete and draft genome sequences of six members of the Aquificales.</title>
        <authorList>
            <person name="Reysenbach A.L."/>
            <person name="Hamamura N."/>
            <person name="Podar M."/>
            <person name="Griffiths E."/>
            <person name="Ferreira S."/>
            <person name="Hochstein R."/>
            <person name="Heidelberg J."/>
            <person name="Johnson J."/>
            <person name="Mead D."/>
            <person name="Pohorille A."/>
            <person name="Sarmiento M."/>
            <person name="Schweighofer K."/>
            <person name="Seshadri R."/>
            <person name="Voytek M.A."/>
        </authorList>
    </citation>
    <scope>NUCLEOTIDE SEQUENCE [LARGE SCALE GENOMIC DNA]</scope>
    <source>
        <strain evidence="8">DSM 14350 / EX-H1</strain>
    </source>
</reference>
<comment type="catalytic activity">
    <reaction evidence="3 4">
        <text>an acyl phosphate + H2O = a carboxylate + phosphate + H(+)</text>
        <dbReference type="Rhea" id="RHEA:14965"/>
        <dbReference type="ChEBI" id="CHEBI:15377"/>
        <dbReference type="ChEBI" id="CHEBI:15378"/>
        <dbReference type="ChEBI" id="CHEBI:29067"/>
        <dbReference type="ChEBI" id="CHEBI:43474"/>
        <dbReference type="ChEBI" id="CHEBI:59918"/>
        <dbReference type="EC" id="3.6.1.7"/>
    </reaction>
</comment>
<dbReference type="PANTHER" id="PTHR47268:SF4">
    <property type="entry name" value="ACYLPHOSPHATASE"/>
    <property type="match status" value="1"/>
</dbReference>
<sequence>MLLHIVFAGTVQGVGFRYFVKRKADQFGVKGFVRNLPDGTVEVMAEGDEDVLKEFMSAIEKGPPLAEVTGLRYEFIDKDGGFSDFEIQY</sequence>
<comment type="similarity">
    <text evidence="1 5">Belongs to the acylphosphatase family.</text>
</comment>
<name>C0QSG6_PERMH</name>
<dbReference type="InterPro" id="IPR001792">
    <property type="entry name" value="Acylphosphatase-like_dom"/>
</dbReference>
<dbReference type="KEGG" id="pmx:PERMA_1850"/>